<accession>A0A381PPN5</accession>
<protein>
    <submittedName>
        <fullName evidence="3">Uncharacterized protein</fullName>
    </submittedName>
</protein>
<dbReference type="Pfam" id="PF12796">
    <property type="entry name" value="Ank_2"/>
    <property type="match status" value="1"/>
</dbReference>
<keyword evidence="1" id="KW-0677">Repeat</keyword>
<dbReference type="EMBL" id="UINC01001028">
    <property type="protein sequence ID" value="SUZ68067.1"/>
    <property type="molecule type" value="Genomic_DNA"/>
</dbReference>
<dbReference type="InterPro" id="IPR002110">
    <property type="entry name" value="Ankyrin_rpt"/>
</dbReference>
<organism evidence="3">
    <name type="scientific">marine metagenome</name>
    <dbReference type="NCBI Taxonomy" id="408172"/>
    <lineage>
        <taxon>unclassified sequences</taxon>
        <taxon>metagenomes</taxon>
        <taxon>ecological metagenomes</taxon>
    </lineage>
</organism>
<dbReference type="PRINTS" id="PR01415">
    <property type="entry name" value="ANKYRIN"/>
</dbReference>
<dbReference type="SUPFAM" id="SSF48403">
    <property type="entry name" value="Ankyrin repeat"/>
    <property type="match status" value="1"/>
</dbReference>
<reference evidence="3" key="1">
    <citation type="submission" date="2018-05" db="EMBL/GenBank/DDBJ databases">
        <authorList>
            <person name="Lanie J.A."/>
            <person name="Ng W.-L."/>
            <person name="Kazmierczak K.M."/>
            <person name="Andrzejewski T.M."/>
            <person name="Davidsen T.M."/>
            <person name="Wayne K.J."/>
            <person name="Tettelin H."/>
            <person name="Glass J.I."/>
            <person name="Rusch D."/>
            <person name="Podicherti R."/>
            <person name="Tsui H.-C.T."/>
            <person name="Winkler M.E."/>
        </authorList>
    </citation>
    <scope>NUCLEOTIDE SEQUENCE</scope>
</reference>
<dbReference type="PANTHER" id="PTHR24126:SF14">
    <property type="entry name" value="ANK_REP_REGION DOMAIN-CONTAINING PROTEIN"/>
    <property type="match status" value="1"/>
</dbReference>
<sequence>MTRPLMRPTARLAGRLLALLLVSGHLVLAVPLAAQVSVPASVQVSTQADARADTQLLDAVKAGDQQAVRALIADGADVNASEADGTTPLHWAAYSSDLTIAQLLVRAGADATIANRYGVEALSVAAVGGNAALIELLLVAGADPNTVQGEGETALMTAVRTGKLEAVEVLLDHGADVNAVEQWRGQTALMWAAAEGHAGIIPTLLEHDADLRARSLGGYSALLFAAREGHIDVVEALLDAGGAVDEGLPLQRGRQDDAGTSAEAAPTGINIFLIAAANAHYELAALLLDRGADANSAPRGWTALHQLTWVRKAGIAGSNNPSPAGSGDMNSLDFARRLIVDGADVNARVTERPPAGITRLNSIGGTPFLLAARTADAEYMRLLVELGADPLLTNTTNSTPLMVAAGLGTASPGEDPGTEPEVLEAVALAIELGGDLNAVDDNGETVMHGAAYKHFPAVVELVYEAGADIDVWNQQNRQGWTPLDIVEGGIHVGMNILKSAPTAAAIREVMAREGVEPAPQPR</sequence>
<proteinExistence type="predicted"/>
<dbReference type="SMART" id="SM00248">
    <property type="entry name" value="ANK"/>
    <property type="match status" value="11"/>
</dbReference>
<dbReference type="PANTHER" id="PTHR24126">
    <property type="entry name" value="ANKYRIN REPEAT, PH AND SEC7 DOMAIN CONTAINING PROTEIN SECG-RELATED"/>
    <property type="match status" value="1"/>
</dbReference>
<dbReference type="Gene3D" id="1.25.40.20">
    <property type="entry name" value="Ankyrin repeat-containing domain"/>
    <property type="match status" value="4"/>
</dbReference>
<dbReference type="InterPro" id="IPR036770">
    <property type="entry name" value="Ankyrin_rpt-contain_sf"/>
</dbReference>
<dbReference type="PROSITE" id="PS50088">
    <property type="entry name" value="ANK_REPEAT"/>
    <property type="match status" value="9"/>
</dbReference>
<evidence type="ECO:0000256" key="2">
    <source>
        <dbReference type="ARBA" id="ARBA00023043"/>
    </source>
</evidence>
<dbReference type="PROSITE" id="PS50297">
    <property type="entry name" value="ANK_REP_REGION"/>
    <property type="match status" value="8"/>
</dbReference>
<evidence type="ECO:0000313" key="3">
    <source>
        <dbReference type="EMBL" id="SUZ68067.1"/>
    </source>
</evidence>
<evidence type="ECO:0000256" key="1">
    <source>
        <dbReference type="ARBA" id="ARBA00022737"/>
    </source>
</evidence>
<keyword evidence="2" id="KW-0040">ANK repeat</keyword>
<name>A0A381PPN5_9ZZZZ</name>
<gene>
    <name evidence="3" type="ORF">METZ01_LOCUS20921</name>
</gene>
<dbReference type="Pfam" id="PF13637">
    <property type="entry name" value="Ank_4"/>
    <property type="match status" value="1"/>
</dbReference>
<dbReference type="Pfam" id="PF00023">
    <property type="entry name" value="Ank"/>
    <property type="match status" value="1"/>
</dbReference>
<dbReference type="AlphaFoldDB" id="A0A381PPN5"/>